<evidence type="ECO:0000256" key="1">
    <source>
        <dbReference type="SAM" id="SignalP"/>
    </source>
</evidence>
<gene>
    <name evidence="4" type="ORF">CCMP2556_LOCUS11052</name>
</gene>
<dbReference type="PROSITE" id="PS01186">
    <property type="entry name" value="EGF_2"/>
    <property type="match status" value="1"/>
</dbReference>
<protein>
    <recommendedName>
        <fullName evidence="2 3">EGF-like domain-containing protein</fullName>
    </recommendedName>
</protein>
<dbReference type="Gene3D" id="2.10.25.10">
    <property type="entry name" value="Laminin"/>
    <property type="match status" value="1"/>
</dbReference>
<proteinExistence type="predicted"/>
<feature type="signal peptide" evidence="1">
    <location>
        <begin position="1"/>
        <end position="18"/>
    </location>
</feature>
<sequence length="1174" mass="129016">MALGSFLTMVLMLREAIAVVPQGPGLEWLGINGGFSEDYVDHLGRRWHHTKEKWTPTGWGGYVAFKPRDYTNTAYLNGNQSLGRMRCRNWPAEYEPDYDALLQHYSREADAPNQTFRANLQDASAKVSYYTVKYQFCEKNRNGGAKMNIMINGKLVKRDFTTSCHHTITDIYHFKCIPTQSGMIEVSIQGDPTAKKPQARFSTLEFEKSLDGCGECELSCGVNGFCSSSSHYENPYSCGDRGSEFLHNEFDPEKLRSNASCACGSGVQGDFCELGVCAKTSCNEPFGGVCLNGTCACLSGYAGRSCERPPETDQFGCYSQEEVYGPLTVSTICLPELIAGPARHGHLFRGPSPMQGVSDRTKADTVYFSWTADTKYGKRDAAGSEGRVYASKLKIGPQGAAILESSVAFEGFVRAGGVDVTEDGVLGMLCAKYWHPWVEHTNSHLDKAAMVLAVCEVNTSTMTRQRTPWQIGKQYQESTTAPNTGIWGSYPLTAWFAQRSAGYGYLLYAPAQQLWTAWYGATVGSHTGFAMHTYHRDAPEISQEEYAKYTYPVPREMVELREEAEGPWRDHHRTGTGDHQASAAWRYHPRLKDIGLQKHTHGPVYMQQYGLANGSVGQLPAGEFANPGHKTGRLEMLFGEDTGIQANALRPCGEDWIVGIIAKVGGNVCAKVTRLGEITTWKSIEPSVGKMPCGSSGGACGDGAKGRMLRIAPLGSSEEEALCGATARGCFQTVPVKQHHVMSWCRLALLQFLFGYEKEDRTRWLVEVDGDCNEISEKMDVTQSTHWPLYQDWTTTTAGEVVWVTTWQADVKGSFGPVGSPNGVWPYKPKPQLEEEEYLFDLTPEATNAAKVTVYSPWRGTTTSMSSTASSSTLSTTVVVISTSIWLLSGFQPAEGGEDRACRGASASDNHATYYVVVEASSLEACQHACLDQPLCSGVEYSPGRCEVWTRPGGIRSTKPLRGFSCYRLEPPGAFALRPVDGGHRACRGQTASDNSPEYMKVLPIGRLFDCKAACLQDPDCTGIEFSLGRCEVWTRSIHASAEISNFTCLALEGPSFREVNGPGQACRGAHKSDNLMSYYEVVPDTSLDACMWSCTGRLGCSGVEFSQGRCEVWSQQIQATIALEGFACLRYAPVLQNLQSFIRKRRQHFLGLLQTSSKENLSRTKLEGASEEL</sequence>
<dbReference type="EMBL" id="CAXAMN010005224">
    <property type="protein sequence ID" value="CAK9012933.1"/>
    <property type="molecule type" value="Genomic_DNA"/>
</dbReference>
<accession>A0ABP0JFD7</accession>
<feature type="domain" description="EGF-like" evidence="2 3">
    <location>
        <begin position="295"/>
        <end position="306"/>
    </location>
</feature>
<dbReference type="PROSITE" id="PS00022">
    <property type="entry name" value="EGF_1"/>
    <property type="match status" value="1"/>
</dbReference>
<keyword evidence="1" id="KW-0732">Signal</keyword>
<organism evidence="4 5">
    <name type="scientific">Durusdinium trenchii</name>
    <dbReference type="NCBI Taxonomy" id="1381693"/>
    <lineage>
        <taxon>Eukaryota</taxon>
        <taxon>Sar</taxon>
        <taxon>Alveolata</taxon>
        <taxon>Dinophyceae</taxon>
        <taxon>Suessiales</taxon>
        <taxon>Symbiodiniaceae</taxon>
        <taxon>Durusdinium</taxon>
    </lineage>
</organism>
<evidence type="ECO:0000313" key="5">
    <source>
        <dbReference type="Proteomes" id="UP001642484"/>
    </source>
</evidence>
<reference evidence="4 5" key="1">
    <citation type="submission" date="2024-02" db="EMBL/GenBank/DDBJ databases">
        <authorList>
            <person name="Chen Y."/>
            <person name="Shah S."/>
            <person name="Dougan E. K."/>
            <person name="Thang M."/>
            <person name="Chan C."/>
        </authorList>
    </citation>
    <scope>NUCLEOTIDE SEQUENCE [LARGE SCALE GENOMIC DNA]</scope>
</reference>
<keyword evidence="5" id="KW-1185">Reference proteome</keyword>
<feature type="chain" id="PRO_5045194465" description="EGF-like domain-containing protein" evidence="1">
    <location>
        <begin position="19"/>
        <end position="1174"/>
    </location>
</feature>
<name>A0ABP0JFD7_9DINO</name>
<comment type="caution">
    <text evidence="4">The sequence shown here is derived from an EMBL/GenBank/DDBJ whole genome shotgun (WGS) entry which is preliminary data.</text>
</comment>
<dbReference type="Proteomes" id="UP001642484">
    <property type="component" value="Unassembled WGS sequence"/>
</dbReference>
<evidence type="ECO:0000313" key="4">
    <source>
        <dbReference type="EMBL" id="CAK9012933.1"/>
    </source>
</evidence>
<dbReference type="InterPro" id="IPR000742">
    <property type="entry name" value="EGF"/>
</dbReference>
<evidence type="ECO:0000259" key="2">
    <source>
        <dbReference type="PROSITE" id="PS00022"/>
    </source>
</evidence>
<evidence type="ECO:0000259" key="3">
    <source>
        <dbReference type="PROSITE" id="PS01186"/>
    </source>
</evidence>